<protein>
    <submittedName>
        <fullName evidence="1">DUF2322 family protein</fullName>
    </submittedName>
</protein>
<keyword evidence="2" id="KW-1185">Reference proteome</keyword>
<dbReference type="InterPro" id="IPR016755">
    <property type="entry name" value="UCP019302"/>
</dbReference>
<evidence type="ECO:0000313" key="2">
    <source>
        <dbReference type="Proteomes" id="UP000589716"/>
    </source>
</evidence>
<name>A0A853IPY6_9BURK</name>
<gene>
    <name evidence="1" type="ORF">H0I39_02560</name>
</gene>
<proteinExistence type="predicted"/>
<sequence length="105" mass="11111">MNFAETLATLPTADHLRGLDVLDADGAVVHHIPAAPGKMGSLRIYHALAQAFDGQLSAAAIAQGLEWFAEHVAEARAHPGSHPNIELLLAQRAAPQGWRLVPLPA</sequence>
<comment type="caution">
    <text evidence="1">The sequence shown here is derived from an EMBL/GenBank/DDBJ whole genome shotgun (WGS) entry which is preliminary data.</text>
</comment>
<reference evidence="1 2" key="1">
    <citation type="submission" date="2020-07" db="EMBL/GenBank/DDBJ databases">
        <authorList>
            <person name="Maaloum M."/>
        </authorList>
    </citation>
    <scope>NUCLEOTIDE SEQUENCE [LARGE SCALE GENOMIC DNA]</scope>
    <source>
        <strain evidence="1 2">GCS-AN-3</strain>
    </source>
</reference>
<accession>A0A853IPY6</accession>
<dbReference type="RefSeq" id="WP_180549463.1">
    <property type="nucleotide sequence ID" value="NZ_DAIPTI010000029.1"/>
</dbReference>
<dbReference type="PIRSF" id="PIRSF019302">
    <property type="entry name" value="UCP019302"/>
    <property type="match status" value="1"/>
</dbReference>
<evidence type="ECO:0000313" key="1">
    <source>
        <dbReference type="EMBL" id="NZA00935.1"/>
    </source>
</evidence>
<dbReference type="EMBL" id="JACCKX010000001">
    <property type="protein sequence ID" value="NZA00935.1"/>
    <property type="molecule type" value="Genomic_DNA"/>
</dbReference>
<dbReference type="Proteomes" id="UP000589716">
    <property type="component" value="Unassembled WGS sequence"/>
</dbReference>
<dbReference type="AlphaFoldDB" id="A0A853IPY6"/>
<dbReference type="Pfam" id="PF10084">
    <property type="entry name" value="DUF2322"/>
    <property type="match status" value="1"/>
</dbReference>
<organism evidence="1 2">
    <name type="scientific">Ottowia beijingensis</name>
    <dbReference type="NCBI Taxonomy" id="1207057"/>
    <lineage>
        <taxon>Bacteria</taxon>
        <taxon>Pseudomonadati</taxon>
        <taxon>Pseudomonadota</taxon>
        <taxon>Betaproteobacteria</taxon>
        <taxon>Burkholderiales</taxon>
        <taxon>Comamonadaceae</taxon>
        <taxon>Ottowia</taxon>
    </lineage>
</organism>